<evidence type="ECO:0000313" key="6">
    <source>
        <dbReference type="EMBL" id="KAK1282602.1"/>
    </source>
</evidence>
<dbReference type="InterPro" id="IPR050148">
    <property type="entry name" value="Terpene_synthase-like"/>
</dbReference>
<organism evidence="6 7">
    <name type="scientific">Acorus calamus</name>
    <name type="common">Sweet flag</name>
    <dbReference type="NCBI Taxonomy" id="4465"/>
    <lineage>
        <taxon>Eukaryota</taxon>
        <taxon>Viridiplantae</taxon>
        <taxon>Streptophyta</taxon>
        <taxon>Embryophyta</taxon>
        <taxon>Tracheophyta</taxon>
        <taxon>Spermatophyta</taxon>
        <taxon>Magnoliopsida</taxon>
        <taxon>Liliopsida</taxon>
        <taxon>Acoraceae</taxon>
        <taxon>Acorus</taxon>
    </lineage>
</organism>
<dbReference type="Gene3D" id="1.10.600.10">
    <property type="entry name" value="Farnesyl Diphosphate Synthase"/>
    <property type="match status" value="1"/>
</dbReference>
<dbReference type="Gene3D" id="1.50.10.130">
    <property type="entry name" value="Terpene synthase, N-terminal domain"/>
    <property type="match status" value="1"/>
</dbReference>
<dbReference type="InterPro" id="IPR036965">
    <property type="entry name" value="Terpene_synth_N_sf"/>
</dbReference>
<reference evidence="6" key="2">
    <citation type="submission" date="2023-06" db="EMBL/GenBank/DDBJ databases">
        <authorList>
            <person name="Ma L."/>
            <person name="Liu K.-W."/>
            <person name="Li Z."/>
            <person name="Hsiao Y.-Y."/>
            <person name="Qi Y."/>
            <person name="Fu T."/>
            <person name="Tang G."/>
            <person name="Zhang D."/>
            <person name="Sun W.-H."/>
            <person name="Liu D.-K."/>
            <person name="Li Y."/>
            <person name="Chen G.-Z."/>
            <person name="Liu X.-D."/>
            <person name="Liao X.-Y."/>
            <person name="Jiang Y.-T."/>
            <person name="Yu X."/>
            <person name="Hao Y."/>
            <person name="Huang J."/>
            <person name="Zhao X.-W."/>
            <person name="Ke S."/>
            <person name="Chen Y.-Y."/>
            <person name="Wu W.-L."/>
            <person name="Hsu J.-L."/>
            <person name="Lin Y.-F."/>
            <person name="Huang M.-D."/>
            <person name="Li C.-Y."/>
            <person name="Huang L."/>
            <person name="Wang Z.-W."/>
            <person name="Zhao X."/>
            <person name="Zhong W.-Y."/>
            <person name="Peng D.-H."/>
            <person name="Ahmad S."/>
            <person name="Lan S."/>
            <person name="Zhang J.-S."/>
            <person name="Tsai W.-C."/>
            <person name="Van De Peer Y."/>
            <person name="Liu Z.-J."/>
        </authorList>
    </citation>
    <scope>NUCLEOTIDE SEQUENCE</scope>
    <source>
        <strain evidence="6">CP</strain>
        <tissue evidence="6">Leaves</tissue>
    </source>
</reference>
<dbReference type="InterPro" id="IPR044814">
    <property type="entry name" value="Terpene_cyclase_plant_C1"/>
</dbReference>
<dbReference type="AlphaFoldDB" id="A0AAV9C1X2"/>
<dbReference type="SFLD" id="SFLDG01019">
    <property type="entry name" value="Terpene_Cyclase_Like_1_C_Termi"/>
    <property type="match status" value="1"/>
</dbReference>
<dbReference type="PANTHER" id="PTHR31225">
    <property type="entry name" value="OS04G0344100 PROTEIN-RELATED"/>
    <property type="match status" value="1"/>
</dbReference>
<evidence type="ECO:0000259" key="4">
    <source>
        <dbReference type="Pfam" id="PF01397"/>
    </source>
</evidence>
<dbReference type="InterPro" id="IPR001906">
    <property type="entry name" value="Terpene_synth_N"/>
</dbReference>
<evidence type="ECO:0000259" key="5">
    <source>
        <dbReference type="Pfam" id="PF03936"/>
    </source>
</evidence>
<dbReference type="FunFam" id="1.50.10.130:FF:000001">
    <property type="entry name" value="Isoprene synthase, chloroplastic"/>
    <property type="match status" value="1"/>
</dbReference>
<accession>A0AAV9C1X2</accession>
<proteinExistence type="predicted"/>
<dbReference type="FunFam" id="1.10.600.10:FF:000007">
    <property type="entry name" value="Isoprene synthase, chloroplastic"/>
    <property type="match status" value="1"/>
</dbReference>
<evidence type="ECO:0000256" key="3">
    <source>
        <dbReference type="ARBA" id="ARBA00022842"/>
    </source>
</evidence>
<dbReference type="InterPro" id="IPR005630">
    <property type="entry name" value="Terpene_synthase_metal-bd"/>
</dbReference>
<gene>
    <name evidence="6" type="ORF">QJS10_CPB22g00238</name>
</gene>
<dbReference type="SFLD" id="SFLDS00005">
    <property type="entry name" value="Isoprenoid_Synthase_Type_I"/>
    <property type="match status" value="1"/>
</dbReference>
<reference evidence="6" key="1">
    <citation type="journal article" date="2023" name="Nat. Commun.">
        <title>Diploid and tetraploid genomes of Acorus and the evolution of monocots.</title>
        <authorList>
            <person name="Ma L."/>
            <person name="Liu K.W."/>
            <person name="Li Z."/>
            <person name="Hsiao Y.Y."/>
            <person name="Qi Y."/>
            <person name="Fu T."/>
            <person name="Tang G.D."/>
            <person name="Zhang D."/>
            <person name="Sun W.H."/>
            <person name="Liu D.K."/>
            <person name="Li Y."/>
            <person name="Chen G.Z."/>
            <person name="Liu X.D."/>
            <person name="Liao X.Y."/>
            <person name="Jiang Y.T."/>
            <person name="Yu X."/>
            <person name="Hao Y."/>
            <person name="Huang J."/>
            <person name="Zhao X.W."/>
            <person name="Ke S."/>
            <person name="Chen Y.Y."/>
            <person name="Wu W.L."/>
            <person name="Hsu J.L."/>
            <person name="Lin Y.F."/>
            <person name="Huang M.D."/>
            <person name="Li C.Y."/>
            <person name="Huang L."/>
            <person name="Wang Z.W."/>
            <person name="Zhao X."/>
            <person name="Zhong W.Y."/>
            <person name="Peng D.H."/>
            <person name="Ahmad S."/>
            <person name="Lan S."/>
            <person name="Zhang J.S."/>
            <person name="Tsai W.C."/>
            <person name="Van de Peer Y."/>
            <person name="Liu Z.J."/>
        </authorList>
    </citation>
    <scope>NUCLEOTIDE SEQUENCE</scope>
    <source>
        <strain evidence="6">CP</strain>
    </source>
</reference>
<keyword evidence="2" id="KW-0479">Metal-binding</keyword>
<dbReference type="CDD" id="cd00684">
    <property type="entry name" value="Terpene_cyclase_plant_C1"/>
    <property type="match status" value="1"/>
</dbReference>
<dbReference type="EMBL" id="JAUJYO010000022">
    <property type="protein sequence ID" value="KAK1282602.1"/>
    <property type="molecule type" value="Genomic_DNA"/>
</dbReference>
<comment type="cofactor">
    <cofactor evidence="1">
        <name>Mg(2+)</name>
        <dbReference type="ChEBI" id="CHEBI:18420"/>
    </cofactor>
</comment>
<keyword evidence="3" id="KW-0460">Magnesium</keyword>
<dbReference type="InterPro" id="IPR034741">
    <property type="entry name" value="Terpene_cyclase-like_1_C"/>
</dbReference>
<keyword evidence="7" id="KW-1185">Reference proteome</keyword>
<evidence type="ECO:0000256" key="2">
    <source>
        <dbReference type="ARBA" id="ARBA00022723"/>
    </source>
</evidence>
<dbReference type="InterPro" id="IPR008949">
    <property type="entry name" value="Isoprenoid_synthase_dom_sf"/>
</dbReference>
<dbReference type="InterPro" id="IPR008930">
    <property type="entry name" value="Terpenoid_cyclase/PrenylTrfase"/>
</dbReference>
<name>A0AAV9C1X2_ACOCL</name>
<feature type="domain" description="Terpene synthase metal-binding" evidence="5">
    <location>
        <begin position="295"/>
        <end position="533"/>
    </location>
</feature>
<dbReference type="GO" id="GO:0010333">
    <property type="term" value="F:terpene synthase activity"/>
    <property type="evidence" value="ECO:0007669"/>
    <property type="project" value="InterPro"/>
</dbReference>
<dbReference type="SUPFAM" id="SSF48576">
    <property type="entry name" value="Terpenoid synthases"/>
    <property type="match status" value="1"/>
</dbReference>
<comment type="caution">
    <text evidence="6">The sequence shown here is derived from an EMBL/GenBank/DDBJ whole genome shotgun (WGS) entry which is preliminary data.</text>
</comment>
<sequence>MALSIGFTVLSGLPMTLSPKITPSSQTKLKVSSIATQNEGGNSSVVVAVPRRSGNYNPSLWDHSFIQSLKNDYTGDIYINRAGQLKEEVRNLFDKTMEPLARLELIFTLQNLGIAYHFKKEIKESLLNILNNKDDVLEKKDLHATSLLFMLLRGHGFEASQVNADIFQSFKKTSGDFMDSLCDDIKGMLSLYEASYLGFEGEKTLDEARAFTAKFLEEYLKQDEINPILKEQVVHSLELPRHWRVTRIDSNWYMDIYERQGDVNPILLEFAKLDFNLVQSTHQADIRKMSRWWMDLGLAEKLGYARDRVMEHFFWTVGWLCEPQFSNFRETLTKVNCLITCLDDTYDVYGSLDELTLFTDAVNRWELNESQNLPEYMKILISALFKTTEEIAEEIFNQKGVDVLSCLKKGWADLCNSYFVEAEWYHSGYTPTFDEYLNNAWISISDGVLMGHAYFYVTEDITNEALDGLKNYNGILRWSSILFRLIDDLGTSKHELQRGDVPKAVECYMLEKGVSEEVAVEHIRGIISKAWKKMNKEYAAPSLFHREFVEVCMNEIRMAQCMYQYGDGHGCPEQYGTKNRIMFSLIQPIPLNLEYNK</sequence>
<dbReference type="Pfam" id="PF03936">
    <property type="entry name" value="Terpene_synth_C"/>
    <property type="match status" value="1"/>
</dbReference>
<dbReference type="GO" id="GO:0000287">
    <property type="term" value="F:magnesium ion binding"/>
    <property type="evidence" value="ECO:0007669"/>
    <property type="project" value="InterPro"/>
</dbReference>
<dbReference type="GO" id="GO:0016102">
    <property type="term" value="P:diterpenoid biosynthetic process"/>
    <property type="evidence" value="ECO:0007669"/>
    <property type="project" value="InterPro"/>
</dbReference>
<feature type="domain" description="Terpene synthase N-terminal" evidence="4">
    <location>
        <begin position="60"/>
        <end position="237"/>
    </location>
</feature>
<evidence type="ECO:0000313" key="7">
    <source>
        <dbReference type="Proteomes" id="UP001180020"/>
    </source>
</evidence>
<protein>
    <submittedName>
        <fullName evidence="6">Uncharacterized protein</fullName>
    </submittedName>
</protein>
<dbReference type="SUPFAM" id="SSF48239">
    <property type="entry name" value="Terpenoid cyclases/Protein prenyltransferases"/>
    <property type="match status" value="1"/>
</dbReference>
<dbReference type="PANTHER" id="PTHR31225:SF252">
    <property type="entry name" value="TERPENE SYNTHASE 12-RELATED"/>
    <property type="match status" value="1"/>
</dbReference>
<evidence type="ECO:0000256" key="1">
    <source>
        <dbReference type="ARBA" id="ARBA00001946"/>
    </source>
</evidence>
<dbReference type="Pfam" id="PF01397">
    <property type="entry name" value="Terpene_synth"/>
    <property type="match status" value="1"/>
</dbReference>
<dbReference type="Proteomes" id="UP001180020">
    <property type="component" value="Unassembled WGS sequence"/>
</dbReference>